<dbReference type="EMBL" id="CAAALY010263276">
    <property type="protein sequence ID" value="VEL40002.1"/>
    <property type="molecule type" value="Genomic_DNA"/>
</dbReference>
<feature type="non-terminal residue" evidence="2">
    <location>
        <position position="1"/>
    </location>
</feature>
<evidence type="ECO:0000256" key="1">
    <source>
        <dbReference type="SAM" id="MobiDB-lite"/>
    </source>
</evidence>
<dbReference type="Proteomes" id="UP000784294">
    <property type="component" value="Unassembled WGS sequence"/>
</dbReference>
<keyword evidence="3" id="KW-1185">Reference proteome</keyword>
<comment type="caution">
    <text evidence="2">The sequence shown here is derived from an EMBL/GenBank/DDBJ whole genome shotgun (WGS) entry which is preliminary data.</text>
</comment>
<dbReference type="AlphaFoldDB" id="A0A448XM64"/>
<evidence type="ECO:0000313" key="3">
    <source>
        <dbReference type="Proteomes" id="UP000784294"/>
    </source>
</evidence>
<protein>
    <submittedName>
        <fullName evidence="2">Uncharacterized protein</fullName>
    </submittedName>
</protein>
<evidence type="ECO:0000313" key="2">
    <source>
        <dbReference type="EMBL" id="VEL40002.1"/>
    </source>
</evidence>
<reference evidence="2" key="1">
    <citation type="submission" date="2018-11" db="EMBL/GenBank/DDBJ databases">
        <authorList>
            <consortium name="Pathogen Informatics"/>
        </authorList>
    </citation>
    <scope>NUCLEOTIDE SEQUENCE</scope>
</reference>
<sequence length="129" mass="14301">MAKLTDDSDYNADETSGNVHRPRSYSANDDAYNGIQTRLLVDHISNMYLPYSVWTSLSTSPDLAYSAALGRDSNPVCGGATGNPDTDDYVTLPQVRLVNRAVYRFLNLRMTTGSTLDCRALRLETDDRT</sequence>
<feature type="region of interest" description="Disordered" evidence="1">
    <location>
        <begin position="1"/>
        <end position="29"/>
    </location>
</feature>
<name>A0A448XM64_9PLAT</name>
<gene>
    <name evidence="2" type="ORF">PXEA_LOCUS33442</name>
</gene>
<accession>A0A448XM64</accession>
<proteinExistence type="predicted"/>
<organism evidence="2 3">
    <name type="scientific">Protopolystoma xenopodis</name>
    <dbReference type="NCBI Taxonomy" id="117903"/>
    <lineage>
        <taxon>Eukaryota</taxon>
        <taxon>Metazoa</taxon>
        <taxon>Spiralia</taxon>
        <taxon>Lophotrochozoa</taxon>
        <taxon>Platyhelminthes</taxon>
        <taxon>Monogenea</taxon>
        <taxon>Polyopisthocotylea</taxon>
        <taxon>Polystomatidea</taxon>
        <taxon>Polystomatidae</taxon>
        <taxon>Protopolystoma</taxon>
    </lineage>
</organism>